<dbReference type="GO" id="GO:0008168">
    <property type="term" value="F:methyltransferase activity"/>
    <property type="evidence" value="ECO:0007669"/>
    <property type="project" value="UniProtKB-KW"/>
</dbReference>
<organism evidence="2 3">
    <name type="scientific">Striga asiatica</name>
    <name type="common">Asiatic witchweed</name>
    <name type="synonym">Buchnera asiatica</name>
    <dbReference type="NCBI Taxonomy" id="4170"/>
    <lineage>
        <taxon>Eukaryota</taxon>
        <taxon>Viridiplantae</taxon>
        <taxon>Streptophyta</taxon>
        <taxon>Embryophyta</taxon>
        <taxon>Tracheophyta</taxon>
        <taxon>Spermatophyta</taxon>
        <taxon>Magnoliopsida</taxon>
        <taxon>eudicotyledons</taxon>
        <taxon>Gunneridae</taxon>
        <taxon>Pentapetalae</taxon>
        <taxon>asterids</taxon>
        <taxon>lamiids</taxon>
        <taxon>Lamiales</taxon>
        <taxon>Orobanchaceae</taxon>
        <taxon>Buchnereae</taxon>
        <taxon>Striga</taxon>
    </lineage>
</organism>
<dbReference type="GO" id="GO:0032259">
    <property type="term" value="P:methylation"/>
    <property type="evidence" value="ECO:0007669"/>
    <property type="project" value="UniProtKB-KW"/>
</dbReference>
<evidence type="ECO:0000313" key="3">
    <source>
        <dbReference type="Proteomes" id="UP000325081"/>
    </source>
</evidence>
<gene>
    <name evidence="2" type="ORF">STAS_13964</name>
</gene>
<protein>
    <submittedName>
        <fullName evidence="2">Ubiquinone/menaquinone biosynthesisC-methyltransferase UbiE</fullName>
    </submittedName>
</protein>
<comment type="caution">
    <text evidence="2">The sequence shown here is derived from an EMBL/GenBank/DDBJ whole genome shotgun (WGS) entry which is preliminary data.</text>
</comment>
<keyword evidence="2" id="KW-0808">Transferase</keyword>
<reference evidence="3" key="1">
    <citation type="journal article" date="2019" name="Curr. Biol.">
        <title>Genome Sequence of Striga asiatica Provides Insight into the Evolution of Plant Parasitism.</title>
        <authorList>
            <person name="Yoshida S."/>
            <person name="Kim S."/>
            <person name="Wafula E.K."/>
            <person name="Tanskanen J."/>
            <person name="Kim Y.M."/>
            <person name="Honaas L."/>
            <person name="Yang Z."/>
            <person name="Spallek T."/>
            <person name="Conn C.E."/>
            <person name="Ichihashi Y."/>
            <person name="Cheong K."/>
            <person name="Cui S."/>
            <person name="Der J.P."/>
            <person name="Gundlach H."/>
            <person name="Jiao Y."/>
            <person name="Hori C."/>
            <person name="Ishida J.K."/>
            <person name="Kasahara H."/>
            <person name="Kiba T."/>
            <person name="Kim M.S."/>
            <person name="Koo N."/>
            <person name="Laohavisit A."/>
            <person name="Lee Y.H."/>
            <person name="Lumba S."/>
            <person name="McCourt P."/>
            <person name="Mortimer J.C."/>
            <person name="Mutuku J.M."/>
            <person name="Nomura T."/>
            <person name="Sasaki-Sekimoto Y."/>
            <person name="Seto Y."/>
            <person name="Wang Y."/>
            <person name="Wakatake T."/>
            <person name="Sakakibara H."/>
            <person name="Demura T."/>
            <person name="Yamaguchi S."/>
            <person name="Yoneyama K."/>
            <person name="Manabe R.I."/>
            <person name="Nelson D.C."/>
            <person name="Schulman A.H."/>
            <person name="Timko M.P."/>
            <person name="dePamphilis C.W."/>
            <person name="Choi D."/>
            <person name="Shirasu K."/>
        </authorList>
    </citation>
    <scope>NUCLEOTIDE SEQUENCE [LARGE SCALE GENOMIC DNA]</scope>
    <source>
        <strain evidence="3">cv. UVA1</strain>
    </source>
</reference>
<keyword evidence="2" id="KW-0830">Ubiquinone</keyword>
<sequence>MTRRAGHGGLGPRTGGTIGIRWMCTRGNPTTTRSRAGDTSPFGKGVGEDGDEILLRVEKPRERDKGKMGNLGPVDAADVVLDCVVEGAGMVLGSRRRRCGWWVLWKVLFSGNKTPGEFDLSVGWWCSHVYEGELISSRIVVIQVQL</sequence>
<keyword evidence="2" id="KW-0489">Methyltransferase</keyword>
<accession>A0A5A7PXG7</accession>
<dbReference type="AlphaFoldDB" id="A0A5A7PXG7"/>
<proteinExistence type="predicted"/>
<evidence type="ECO:0000256" key="1">
    <source>
        <dbReference type="SAM" id="MobiDB-lite"/>
    </source>
</evidence>
<feature type="compositionally biased region" description="Gly residues" evidence="1">
    <location>
        <begin position="7"/>
        <end position="18"/>
    </location>
</feature>
<name>A0A5A7PXG7_STRAF</name>
<feature type="region of interest" description="Disordered" evidence="1">
    <location>
        <begin position="1"/>
        <end position="48"/>
    </location>
</feature>
<keyword evidence="3" id="KW-1185">Reference proteome</keyword>
<evidence type="ECO:0000313" key="2">
    <source>
        <dbReference type="EMBL" id="GER37550.1"/>
    </source>
</evidence>
<dbReference type="EMBL" id="BKCP01005394">
    <property type="protein sequence ID" value="GER37550.1"/>
    <property type="molecule type" value="Genomic_DNA"/>
</dbReference>
<dbReference type="Proteomes" id="UP000325081">
    <property type="component" value="Unassembled WGS sequence"/>
</dbReference>